<evidence type="ECO:0000256" key="1">
    <source>
        <dbReference type="ARBA" id="ARBA00022598"/>
    </source>
</evidence>
<dbReference type="PROSITE" id="PS50975">
    <property type="entry name" value="ATP_GRASP"/>
    <property type="match status" value="1"/>
</dbReference>
<feature type="domain" description="ATP-grasp" evidence="5">
    <location>
        <begin position="118"/>
        <end position="322"/>
    </location>
</feature>
<proteinExistence type="predicted"/>
<keyword evidence="1" id="KW-0436">Ligase</keyword>
<evidence type="ECO:0000256" key="2">
    <source>
        <dbReference type="ARBA" id="ARBA00022741"/>
    </source>
</evidence>
<dbReference type="Pfam" id="PF13535">
    <property type="entry name" value="ATP-grasp_4"/>
    <property type="match status" value="1"/>
</dbReference>
<evidence type="ECO:0000313" key="7">
    <source>
        <dbReference type="Proteomes" id="UP001183176"/>
    </source>
</evidence>
<sequence>MKSYLNRPVVLAMRIGLMIRNDHIETMFQTGLSIHLLTEDASAVNDPRFASVRVLPPDTTTETMADEIYAELQRTNSECAVTFLEIDITPTGQANQRHGVSWARPASDKIARDKSLQRAHLREAGLPVPLSIPIGDGVDVDAAIGQVGTPFVVKPTRGASSAKVELVDDPARARELLAEIREMAVTGETHFYEDGFPEAWALIEEYLPGQEITVDGVVVDGRFYLGGINTKSFPNPPCFEEDLYVMPFGDLPAETAVRGLMDSLVSTLDLRTTLVNAEMRRDADGNFRFVEFSTRISGGHVYRNVRDVHAVDLVKIFLIAALGDTESAAELASSRHPGRVATCIRFLYRTGVVAENSAGDAARSPYFREYYPIVERGEKIWSAPLGYEQVALLSVWGPYDPDNHPAGIAKVADDVEALLDLDVRPFEDGVSH</sequence>
<keyword evidence="3 4" id="KW-0067">ATP-binding</keyword>
<dbReference type="EMBL" id="JAVREH010000012">
    <property type="protein sequence ID" value="MDT0261986.1"/>
    <property type="molecule type" value="Genomic_DNA"/>
</dbReference>
<organism evidence="6 7">
    <name type="scientific">Jatrophihabitans lederbergiae</name>
    <dbReference type="NCBI Taxonomy" id="3075547"/>
    <lineage>
        <taxon>Bacteria</taxon>
        <taxon>Bacillati</taxon>
        <taxon>Actinomycetota</taxon>
        <taxon>Actinomycetes</taxon>
        <taxon>Jatrophihabitantales</taxon>
        <taxon>Jatrophihabitantaceae</taxon>
        <taxon>Jatrophihabitans</taxon>
    </lineage>
</organism>
<keyword evidence="7" id="KW-1185">Reference proteome</keyword>
<accession>A0ABU2JAH0</accession>
<dbReference type="InterPro" id="IPR011761">
    <property type="entry name" value="ATP-grasp"/>
</dbReference>
<name>A0ABU2JAH0_9ACTN</name>
<comment type="caution">
    <text evidence="6">The sequence shown here is derived from an EMBL/GenBank/DDBJ whole genome shotgun (WGS) entry which is preliminary data.</text>
</comment>
<reference evidence="7" key="1">
    <citation type="submission" date="2023-07" db="EMBL/GenBank/DDBJ databases">
        <title>30 novel species of actinomycetes from the DSMZ collection.</title>
        <authorList>
            <person name="Nouioui I."/>
        </authorList>
    </citation>
    <scope>NUCLEOTIDE SEQUENCE [LARGE SCALE GENOMIC DNA]</scope>
    <source>
        <strain evidence="7">DSM 44399</strain>
    </source>
</reference>
<dbReference type="Proteomes" id="UP001183176">
    <property type="component" value="Unassembled WGS sequence"/>
</dbReference>
<evidence type="ECO:0000256" key="3">
    <source>
        <dbReference type="ARBA" id="ARBA00022840"/>
    </source>
</evidence>
<dbReference type="RefSeq" id="WP_311423140.1">
    <property type="nucleotide sequence ID" value="NZ_JAVREH010000012.1"/>
</dbReference>
<dbReference type="PANTHER" id="PTHR43585:SF2">
    <property type="entry name" value="ATP-GRASP ENZYME FSQD"/>
    <property type="match status" value="1"/>
</dbReference>
<dbReference type="InterPro" id="IPR052032">
    <property type="entry name" value="ATP-dep_AA_Ligase"/>
</dbReference>
<evidence type="ECO:0000259" key="5">
    <source>
        <dbReference type="PROSITE" id="PS50975"/>
    </source>
</evidence>
<keyword evidence="2 4" id="KW-0547">Nucleotide-binding</keyword>
<dbReference type="Gene3D" id="3.30.470.20">
    <property type="entry name" value="ATP-grasp fold, B domain"/>
    <property type="match status" value="1"/>
</dbReference>
<dbReference type="SUPFAM" id="SSF56059">
    <property type="entry name" value="Glutathione synthetase ATP-binding domain-like"/>
    <property type="match status" value="1"/>
</dbReference>
<gene>
    <name evidence="6" type="ORF">RM423_11315</name>
</gene>
<evidence type="ECO:0000313" key="6">
    <source>
        <dbReference type="EMBL" id="MDT0261986.1"/>
    </source>
</evidence>
<dbReference type="PANTHER" id="PTHR43585">
    <property type="entry name" value="FUMIPYRROLE BIOSYNTHESIS PROTEIN C"/>
    <property type="match status" value="1"/>
</dbReference>
<protein>
    <submittedName>
        <fullName evidence="6">ATP-grasp domain-containing protein</fullName>
    </submittedName>
</protein>
<evidence type="ECO:0000256" key="4">
    <source>
        <dbReference type="PROSITE-ProRule" id="PRU00409"/>
    </source>
</evidence>